<protein>
    <recommendedName>
        <fullName evidence="4">Tail assembly chaperone</fullName>
    </recommendedName>
</protein>
<sequence length="92" mass="9885">MIRQLPPESRTVAALRGGAQFTGWGVDRYLLASAVDAIRETTYAVVAANSQRKPKPPKPVPRPDTNPGRSTKNRFVAMAGAQIAAVKQARGE</sequence>
<evidence type="ECO:0000313" key="2">
    <source>
        <dbReference type="EMBL" id="GGM64809.1"/>
    </source>
</evidence>
<evidence type="ECO:0000256" key="1">
    <source>
        <dbReference type="SAM" id="MobiDB-lite"/>
    </source>
</evidence>
<dbReference type="EMBL" id="BMMK01000019">
    <property type="protein sequence ID" value="GGM64809.1"/>
    <property type="molecule type" value="Genomic_DNA"/>
</dbReference>
<accession>A0A8J3CGS2</accession>
<organism evidence="2 3">
    <name type="scientific">Longimycelium tulufanense</name>
    <dbReference type="NCBI Taxonomy" id="907463"/>
    <lineage>
        <taxon>Bacteria</taxon>
        <taxon>Bacillati</taxon>
        <taxon>Actinomycetota</taxon>
        <taxon>Actinomycetes</taxon>
        <taxon>Pseudonocardiales</taxon>
        <taxon>Pseudonocardiaceae</taxon>
        <taxon>Longimycelium</taxon>
    </lineage>
</organism>
<dbReference type="Proteomes" id="UP000637578">
    <property type="component" value="Unassembled WGS sequence"/>
</dbReference>
<keyword evidence="3" id="KW-1185">Reference proteome</keyword>
<proteinExistence type="predicted"/>
<reference evidence="2" key="2">
    <citation type="submission" date="2020-09" db="EMBL/GenBank/DDBJ databases">
        <authorList>
            <person name="Sun Q."/>
            <person name="Zhou Y."/>
        </authorList>
    </citation>
    <scope>NUCLEOTIDE SEQUENCE</scope>
    <source>
        <strain evidence="2">CGMCC 4.5737</strain>
    </source>
</reference>
<comment type="caution">
    <text evidence="2">The sequence shown here is derived from an EMBL/GenBank/DDBJ whole genome shotgun (WGS) entry which is preliminary data.</text>
</comment>
<feature type="region of interest" description="Disordered" evidence="1">
    <location>
        <begin position="48"/>
        <end position="72"/>
    </location>
</feature>
<dbReference type="AlphaFoldDB" id="A0A8J3CGS2"/>
<evidence type="ECO:0008006" key="4">
    <source>
        <dbReference type="Google" id="ProtNLM"/>
    </source>
</evidence>
<name>A0A8J3CGS2_9PSEU</name>
<reference evidence="2" key="1">
    <citation type="journal article" date="2014" name="Int. J. Syst. Evol. Microbiol.">
        <title>Complete genome sequence of Corynebacterium casei LMG S-19264T (=DSM 44701T), isolated from a smear-ripened cheese.</title>
        <authorList>
            <consortium name="US DOE Joint Genome Institute (JGI-PGF)"/>
            <person name="Walter F."/>
            <person name="Albersmeier A."/>
            <person name="Kalinowski J."/>
            <person name="Ruckert C."/>
        </authorList>
    </citation>
    <scope>NUCLEOTIDE SEQUENCE</scope>
    <source>
        <strain evidence="2">CGMCC 4.5737</strain>
    </source>
</reference>
<evidence type="ECO:0000313" key="3">
    <source>
        <dbReference type="Proteomes" id="UP000637578"/>
    </source>
</evidence>
<gene>
    <name evidence="2" type="ORF">GCM10012275_39250</name>
</gene>